<keyword evidence="2" id="KW-0949">S-adenosyl-L-methionine</keyword>
<dbReference type="PANTHER" id="PTHR43460:SF1">
    <property type="entry name" value="METHYLTRANSFERASE TYPE 11 DOMAIN-CONTAINING PROTEIN"/>
    <property type="match status" value="1"/>
</dbReference>
<accession>A0A2R9SY77</accession>
<dbReference type="PANTHER" id="PTHR43460">
    <property type="entry name" value="METHYLTRANSFERASE"/>
    <property type="match status" value="1"/>
</dbReference>
<keyword evidence="5" id="KW-0808">Transferase</keyword>
<dbReference type="SUPFAM" id="SSF53335">
    <property type="entry name" value="S-adenosyl-L-methionine-dependent methyltransferases"/>
    <property type="match status" value="1"/>
</dbReference>
<keyword evidence="1" id="KW-0479">Metal-binding</keyword>
<evidence type="ECO:0000256" key="1">
    <source>
        <dbReference type="PIRSR" id="PIRSR018249-1"/>
    </source>
</evidence>
<gene>
    <name evidence="5" type="ORF">PVOR_08160</name>
</gene>
<keyword evidence="5" id="KW-0489">Methyltransferase</keyword>
<sequence>MSKNEKLLQKAKLLSIHEQMFKCPICGCSMKVERLASVVCEKGHCYDISKQGHVNLLSHAVTTKYDKALFESRKRINNSGFFDPMMERITDRILQAEKSEGMELKILDAGCGEGSHLTGITNKLGKRQLEQHVLGVGVDIAKEGIMMAARNAPGHIWCTADLANSPFADKQFDFIINILSPSNYAEFGRMLADDGMVVKVIPGSGYLQELREMFYRQTSRASYSNDSTMKLFGRHFDRMDSERIQYRVDLDSGQMRHLIHMTPLSWGGSPEVIGQTLDEEMGITVDLTVLYGWKKNQRFW</sequence>
<dbReference type="PIRSF" id="PIRSF018249">
    <property type="entry name" value="MyrA_prd"/>
    <property type="match status" value="1"/>
</dbReference>
<proteinExistence type="predicted"/>
<feature type="binding site" evidence="2">
    <location>
        <position position="82"/>
    </location>
    <ligand>
        <name>S-adenosyl-L-methionine</name>
        <dbReference type="ChEBI" id="CHEBI:59789"/>
    </ligand>
</feature>
<feature type="binding site" evidence="2">
    <location>
        <position position="206"/>
    </location>
    <ligand>
        <name>S-adenosyl-L-methionine</name>
        <dbReference type="ChEBI" id="CHEBI:59789"/>
    </ligand>
</feature>
<feature type="binding site" evidence="1">
    <location>
        <position position="23"/>
    </location>
    <ligand>
        <name>Zn(2+)</name>
        <dbReference type="ChEBI" id="CHEBI:29105"/>
    </ligand>
</feature>
<evidence type="ECO:0000259" key="4">
    <source>
        <dbReference type="Pfam" id="PF21302"/>
    </source>
</evidence>
<dbReference type="Proteomes" id="UP000003094">
    <property type="component" value="Unassembled WGS sequence"/>
</dbReference>
<dbReference type="CDD" id="cd02440">
    <property type="entry name" value="AdoMet_MTases"/>
    <property type="match status" value="1"/>
</dbReference>
<dbReference type="Pfam" id="PF13649">
    <property type="entry name" value="Methyltransf_25"/>
    <property type="match status" value="1"/>
</dbReference>
<feature type="domain" description="23S rRNA (guanine(745)-N(1))-methyltransferase N-terminal" evidence="4">
    <location>
        <begin position="21"/>
        <end position="57"/>
    </location>
</feature>
<feature type="domain" description="Methyltransferase" evidence="3">
    <location>
        <begin position="106"/>
        <end position="179"/>
    </location>
</feature>
<dbReference type="InterPro" id="IPR048647">
    <property type="entry name" value="RlmA_N"/>
</dbReference>
<evidence type="ECO:0000256" key="2">
    <source>
        <dbReference type="PIRSR" id="PIRSR018249-2"/>
    </source>
</evidence>
<dbReference type="InterPro" id="IPR016718">
    <property type="entry name" value="rRNA_m1G-MeTrfase_A_prd"/>
</dbReference>
<dbReference type="GO" id="GO:0032259">
    <property type="term" value="P:methylation"/>
    <property type="evidence" value="ECO:0007669"/>
    <property type="project" value="UniProtKB-KW"/>
</dbReference>
<dbReference type="GO" id="GO:0046872">
    <property type="term" value="F:metal ion binding"/>
    <property type="evidence" value="ECO:0007669"/>
    <property type="project" value="UniProtKB-KW"/>
</dbReference>
<feature type="binding site" evidence="1">
    <location>
        <position position="40"/>
    </location>
    <ligand>
        <name>Zn(2+)</name>
        <dbReference type="ChEBI" id="CHEBI:29105"/>
    </ligand>
</feature>
<dbReference type="GO" id="GO:0008168">
    <property type="term" value="F:methyltransferase activity"/>
    <property type="evidence" value="ECO:0007669"/>
    <property type="project" value="UniProtKB-KW"/>
</dbReference>
<dbReference type="InterPro" id="IPR029063">
    <property type="entry name" value="SAM-dependent_MTases_sf"/>
</dbReference>
<dbReference type="InterPro" id="IPR052939">
    <property type="entry name" value="23S_rRNA_MeTrnsfrase_RlmA"/>
</dbReference>
<organism evidence="5 6">
    <name type="scientific">Paenibacillus vortex V453</name>
    <dbReference type="NCBI Taxonomy" id="715225"/>
    <lineage>
        <taxon>Bacteria</taxon>
        <taxon>Bacillati</taxon>
        <taxon>Bacillota</taxon>
        <taxon>Bacilli</taxon>
        <taxon>Bacillales</taxon>
        <taxon>Paenibacillaceae</taxon>
        <taxon>Paenibacillus</taxon>
    </lineage>
</organism>
<feature type="binding site" evidence="2">
    <location>
        <begin position="113"/>
        <end position="114"/>
    </location>
    <ligand>
        <name>S-adenosyl-L-methionine</name>
        <dbReference type="ChEBI" id="CHEBI:59789"/>
    </ligand>
</feature>
<evidence type="ECO:0000313" key="6">
    <source>
        <dbReference type="Proteomes" id="UP000003094"/>
    </source>
</evidence>
<comment type="caution">
    <text evidence="5">The sequence shown here is derived from an EMBL/GenBank/DDBJ whole genome shotgun (WGS) entry which is preliminary data.</text>
</comment>
<dbReference type="Gene3D" id="3.40.50.150">
    <property type="entry name" value="Vaccinia Virus protein VP39"/>
    <property type="match status" value="1"/>
</dbReference>
<dbReference type="EMBL" id="ADHJ01000014">
    <property type="protein sequence ID" value="EFU42246.1"/>
    <property type="molecule type" value="Genomic_DNA"/>
</dbReference>
<name>A0A2R9SY77_9BACL</name>
<reference evidence="5 6" key="1">
    <citation type="journal article" date="2010" name="BMC Genomics">
        <title>Genome sequence of the pattern forming Paenibacillus vortex bacterium reveals potential for thriving in complex environments.</title>
        <authorList>
            <person name="Sirota-Madi A."/>
            <person name="Olender T."/>
            <person name="Helman Y."/>
            <person name="Ingham C."/>
            <person name="Brainis I."/>
            <person name="Roth D."/>
            <person name="Hagi E."/>
            <person name="Brodsky L."/>
            <person name="Leshkowitz D."/>
            <person name="Galatenko V."/>
            <person name="Nikolaev V."/>
            <person name="Mugasimangalam R.C."/>
            <person name="Bransburg-Zabary S."/>
            <person name="Gutnick D.L."/>
            <person name="Lancet D."/>
            <person name="Ben-Jacob E."/>
        </authorList>
    </citation>
    <scope>NUCLEOTIDE SEQUENCE [LARGE SCALE GENOMIC DNA]</scope>
    <source>
        <strain evidence="5 6">V453</strain>
    </source>
</reference>
<evidence type="ECO:0000259" key="3">
    <source>
        <dbReference type="Pfam" id="PF13649"/>
    </source>
</evidence>
<keyword evidence="6" id="KW-1185">Reference proteome</keyword>
<feature type="binding site" evidence="1">
    <location>
        <position position="26"/>
    </location>
    <ligand>
        <name>Zn(2+)</name>
        <dbReference type="ChEBI" id="CHEBI:29105"/>
    </ligand>
</feature>
<keyword evidence="1" id="KW-0862">Zinc</keyword>
<protein>
    <submittedName>
        <fullName evidence="5">rRNA (Guanine-N1-)-methyltransferase</fullName>
    </submittedName>
</protein>
<dbReference type="AlphaFoldDB" id="A0A2R9SY77"/>
<feature type="binding site" evidence="1">
    <location>
        <position position="44"/>
    </location>
    <ligand>
        <name>Zn(2+)</name>
        <dbReference type="ChEBI" id="CHEBI:29105"/>
    </ligand>
</feature>
<dbReference type="Pfam" id="PF21302">
    <property type="entry name" value="Zn_ribbon_RlmA"/>
    <property type="match status" value="1"/>
</dbReference>
<evidence type="ECO:0000313" key="5">
    <source>
        <dbReference type="EMBL" id="EFU42246.1"/>
    </source>
</evidence>
<dbReference type="KEGG" id="pvo:PVOR_08160"/>
<dbReference type="InterPro" id="IPR041698">
    <property type="entry name" value="Methyltransf_25"/>
</dbReference>